<dbReference type="Pfam" id="PF00892">
    <property type="entry name" value="EamA"/>
    <property type="match status" value="2"/>
</dbReference>
<dbReference type="SUPFAM" id="SSF103481">
    <property type="entry name" value="Multidrug resistance efflux transporter EmrE"/>
    <property type="match status" value="2"/>
</dbReference>
<keyword evidence="1" id="KW-0812">Transmembrane</keyword>
<keyword evidence="1" id="KW-0472">Membrane</keyword>
<evidence type="ECO:0000313" key="4">
    <source>
        <dbReference type="Proteomes" id="UP000782312"/>
    </source>
</evidence>
<accession>A0A932MM04</accession>
<evidence type="ECO:0000313" key="3">
    <source>
        <dbReference type="EMBL" id="MBI3126148.1"/>
    </source>
</evidence>
<name>A0A932MM04_UNCTE</name>
<dbReference type="GO" id="GO:0016020">
    <property type="term" value="C:membrane"/>
    <property type="evidence" value="ECO:0007669"/>
    <property type="project" value="InterPro"/>
</dbReference>
<dbReference type="InterPro" id="IPR000620">
    <property type="entry name" value="EamA_dom"/>
</dbReference>
<reference evidence="3" key="1">
    <citation type="submission" date="2020-07" db="EMBL/GenBank/DDBJ databases">
        <title>Huge and variable diversity of episymbiotic CPR bacteria and DPANN archaea in groundwater ecosystems.</title>
        <authorList>
            <person name="He C.Y."/>
            <person name="Keren R."/>
            <person name="Whittaker M."/>
            <person name="Farag I.F."/>
            <person name="Doudna J."/>
            <person name="Cate J.H.D."/>
            <person name="Banfield J.F."/>
        </authorList>
    </citation>
    <scope>NUCLEOTIDE SEQUENCE</scope>
    <source>
        <strain evidence="3">NC_groundwater_763_Ag_S-0.2um_68_21</strain>
    </source>
</reference>
<feature type="transmembrane region" description="Helical" evidence="1">
    <location>
        <begin position="6"/>
        <end position="25"/>
    </location>
</feature>
<feature type="domain" description="EamA" evidence="2">
    <location>
        <begin position="157"/>
        <end position="289"/>
    </location>
</feature>
<feature type="transmembrane region" description="Helical" evidence="1">
    <location>
        <begin position="37"/>
        <end position="55"/>
    </location>
</feature>
<dbReference type="InterPro" id="IPR037185">
    <property type="entry name" value="EmrE-like"/>
</dbReference>
<evidence type="ECO:0000256" key="1">
    <source>
        <dbReference type="SAM" id="Phobius"/>
    </source>
</evidence>
<dbReference type="Proteomes" id="UP000782312">
    <property type="component" value="Unassembled WGS sequence"/>
</dbReference>
<gene>
    <name evidence="3" type="ORF">HYZ11_00915</name>
</gene>
<feature type="transmembrane region" description="Helical" evidence="1">
    <location>
        <begin position="181"/>
        <end position="202"/>
    </location>
</feature>
<dbReference type="PANTHER" id="PTHR22911">
    <property type="entry name" value="ACYL-MALONYL CONDENSING ENZYME-RELATED"/>
    <property type="match status" value="1"/>
</dbReference>
<feature type="transmembrane region" description="Helical" evidence="1">
    <location>
        <begin position="242"/>
        <end position="263"/>
    </location>
</feature>
<proteinExistence type="predicted"/>
<feature type="domain" description="EamA" evidence="2">
    <location>
        <begin position="7"/>
        <end position="139"/>
    </location>
</feature>
<sequence>MPNTPLAVSFALANAVTVSFLNLSVRRADRHGNAATGVSIGLLFALPFTGAASWYLWREGWWDPAAWAYFAASGAVGPSVARVLLFLSIQRLGVPRAVPLVSTMPLAAAVMGIAFLDERPGLIVLAGTLLVVAGCMAITAKRGEDRSWSRRDLWLPFASVVAFSLSHVLRKKGLVLVPSPVLGFTVMSAAGLACLWLFGGLLPREQRPGWGTAAAWRVYSVAGAFNAVSVLFHFYALQHGDLTVVIPLASTAPFFSLVLSWIFLRGIDRVTGLIVAGTVLVVLGGALITWRVL</sequence>
<organism evidence="3 4">
    <name type="scientific">Tectimicrobiota bacterium</name>
    <dbReference type="NCBI Taxonomy" id="2528274"/>
    <lineage>
        <taxon>Bacteria</taxon>
        <taxon>Pseudomonadati</taxon>
        <taxon>Nitrospinota/Tectimicrobiota group</taxon>
        <taxon>Candidatus Tectimicrobiota</taxon>
    </lineage>
</organism>
<feature type="transmembrane region" description="Helical" evidence="1">
    <location>
        <begin position="67"/>
        <end position="85"/>
    </location>
</feature>
<feature type="transmembrane region" description="Helical" evidence="1">
    <location>
        <begin position="214"/>
        <end position="236"/>
    </location>
</feature>
<dbReference type="AlphaFoldDB" id="A0A932MM04"/>
<dbReference type="Gene3D" id="1.10.3730.20">
    <property type="match status" value="1"/>
</dbReference>
<feature type="transmembrane region" description="Helical" evidence="1">
    <location>
        <begin position="270"/>
        <end position="290"/>
    </location>
</feature>
<feature type="transmembrane region" description="Helical" evidence="1">
    <location>
        <begin position="97"/>
        <end position="116"/>
    </location>
</feature>
<keyword evidence="1" id="KW-1133">Transmembrane helix</keyword>
<feature type="transmembrane region" description="Helical" evidence="1">
    <location>
        <begin position="122"/>
        <end position="140"/>
    </location>
</feature>
<protein>
    <submittedName>
        <fullName evidence="3">DMT family transporter</fullName>
    </submittedName>
</protein>
<evidence type="ECO:0000259" key="2">
    <source>
        <dbReference type="Pfam" id="PF00892"/>
    </source>
</evidence>
<feature type="transmembrane region" description="Helical" evidence="1">
    <location>
        <begin position="152"/>
        <end position="169"/>
    </location>
</feature>
<comment type="caution">
    <text evidence="3">The sequence shown here is derived from an EMBL/GenBank/DDBJ whole genome shotgun (WGS) entry which is preliminary data.</text>
</comment>
<dbReference type="EMBL" id="JACPUR010000001">
    <property type="protein sequence ID" value="MBI3126148.1"/>
    <property type="molecule type" value="Genomic_DNA"/>
</dbReference>
<dbReference type="PANTHER" id="PTHR22911:SF137">
    <property type="entry name" value="SOLUTE CARRIER FAMILY 35 MEMBER G2-RELATED"/>
    <property type="match status" value="1"/>
</dbReference>